<feature type="region of interest" description="Disordered" evidence="6">
    <location>
        <begin position="1"/>
        <end position="28"/>
    </location>
</feature>
<keyword evidence="5" id="KW-0539">Nucleus</keyword>
<evidence type="ECO:0000256" key="5">
    <source>
        <dbReference type="ARBA" id="ARBA00023242"/>
    </source>
</evidence>
<dbReference type="AlphaFoldDB" id="A0A8S8ZB37"/>
<dbReference type="CDD" id="cd00067">
    <property type="entry name" value="GAL4"/>
    <property type="match status" value="1"/>
</dbReference>
<evidence type="ECO:0000256" key="1">
    <source>
        <dbReference type="ARBA" id="ARBA00022723"/>
    </source>
</evidence>
<feature type="region of interest" description="Disordered" evidence="6">
    <location>
        <begin position="730"/>
        <end position="760"/>
    </location>
</feature>
<keyword evidence="1" id="KW-0479">Metal-binding</keyword>
<dbReference type="PANTHER" id="PTHR47424">
    <property type="entry name" value="REGULATORY PROTEIN GAL4"/>
    <property type="match status" value="1"/>
</dbReference>
<dbReference type="SUPFAM" id="SSF57701">
    <property type="entry name" value="Zn2/Cys6 DNA-binding domain"/>
    <property type="match status" value="1"/>
</dbReference>
<comment type="caution">
    <text evidence="8">The sequence shown here is derived from an EMBL/GenBank/DDBJ whole genome shotgun (WGS) entry which is preliminary data.</text>
</comment>
<evidence type="ECO:0000313" key="9">
    <source>
        <dbReference type="Proteomes" id="UP000433876"/>
    </source>
</evidence>
<dbReference type="EMBL" id="NMPR01000232">
    <property type="protein sequence ID" value="KAA8627824.1"/>
    <property type="molecule type" value="Genomic_DNA"/>
</dbReference>
<dbReference type="Pfam" id="PF00172">
    <property type="entry name" value="Zn_clus"/>
    <property type="match status" value="1"/>
</dbReference>
<dbReference type="Pfam" id="PF04082">
    <property type="entry name" value="Fungal_trans"/>
    <property type="match status" value="1"/>
</dbReference>
<dbReference type="VEuPathDB" id="FungiDB:SMAC_12116"/>
<reference evidence="8 9" key="1">
    <citation type="submission" date="2017-07" db="EMBL/GenBank/DDBJ databases">
        <title>Genome sequence of the Sordaria macrospora wild type strain R19027.</title>
        <authorList>
            <person name="Nowrousian M."/>
            <person name="Teichert I."/>
            <person name="Kueck U."/>
        </authorList>
    </citation>
    <scope>NUCLEOTIDE SEQUENCE [LARGE SCALE GENOMIC DNA]</scope>
    <source>
        <strain evidence="8 9">R19027</strain>
        <tissue evidence="8">Mycelium</tissue>
    </source>
</reference>
<gene>
    <name evidence="8" type="ORF">SMACR_12116</name>
</gene>
<dbReference type="InterPro" id="IPR036864">
    <property type="entry name" value="Zn2-C6_fun-type_DNA-bd_sf"/>
</dbReference>
<dbReference type="PROSITE" id="PS50048">
    <property type="entry name" value="ZN2_CY6_FUNGAL_2"/>
    <property type="match status" value="1"/>
</dbReference>
<dbReference type="SMART" id="SM00906">
    <property type="entry name" value="Fungal_trans"/>
    <property type="match status" value="1"/>
</dbReference>
<dbReference type="Gene3D" id="4.10.240.10">
    <property type="entry name" value="Zn(2)-C6 fungal-type DNA-binding domain"/>
    <property type="match status" value="1"/>
</dbReference>
<dbReference type="InterPro" id="IPR051127">
    <property type="entry name" value="Fungal_SecMet_Regulators"/>
</dbReference>
<evidence type="ECO:0000313" key="8">
    <source>
        <dbReference type="EMBL" id="KAA8627824.1"/>
    </source>
</evidence>
<name>A0A8S8ZB37_SORMA</name>
<proteinExistence type="predicted"/>
<dbReference type="GO" id="GO:0006351">
    <property type="term" value="P:DNA-templated transcription"/>
    <property type="evidence" value="ECO:0007669"/>
    <property type="project" value="InterPro"/>
</dbReference>
<feature type="region of interest" description="Disordered" evidence="6">
    <location>
        <begin position="230"/>
        <end position="249"/>
    </location>
</feature>
<feature type="domain" description="Zn(2)-C6 fungal-type" evidence="7">
    <location>
        <begin position="37"/>
        <end position="66"/>
    </location>
</feature>
<keyword evidence="2" id="KW-0805">Transcription regulation</keyword>
<keyword evidence="3" id="KW-0238">DNA-binding</keyword>
<dbReference type="Proteomes" id="UP000433876">
    <property type="component" value="Unassembled WGS sequence"/>
</dbReference>
<dbReference type="PANTHER" id="PTHR47424:SF3">
    <property type="entry name" value="REGULATORY PROTEIN GAL4"/>
    <property type="match status" value="1"/>
</dbReference>
<dbReference type="GO" id="GO:0005634">
    <property type="term" value="C:nucleus"/>
    <property type="evidence" value="ECO:0007669"/>
    <property type="project" value="TreeGrafter"/>
</dbReference>
<dbReference type="GO" id="GO:0000981">
    <property type="term" value="F:DNA-binding transcription factor activity, RNA polymerase II-specific"/>
    <property type="evidence" value="ECO:0007669"/>
    <property type="project" value="InterPro"/>
</dbReference>
<protein>
    <recommendedName>
        <fullName evidence="7">Zn(2)-C6 fungal-type domain-containing protein</fullName>
    </recommendedName>
</protein>
<dbReference type="SMART" id="SM00066">
    <property type="entry name" value="GAL4"/>
    <property type="match status" value="1"/>
</dbReference>
<evidence type="ECO:0000259" key="7">
    <source>
        <dbReference type="PROSITE" id="PS50048"/>
    </source>
</evidence>
<evidence type="ECO:0000256" key="3">
    <source>
        <dbReference type="ARBA" id="ARBA00023125"/>
    </source>
</evidence>
<dbReference type="InterPro" id="IPR001138">
    <property type="entry name" value="Zn2Cys6_DnaBD"/>
</dbReference>
<evidence type="ECO:0000256" key="4">
    <source>
        <dbReference type="ARBA" id="ARBA00023163"/>
    </source>
</evidence>
<dbReference type="GO" id="GO:0000978">
    <property type="term" value="F:RNA polymerase II cis-regulatory region sequence-specific DNA binding"/>
    <property type="evidence" value="ECO:0007669"/>
    <property type="project" value="TreeGrafter"/>
</dbReference>
<dbReference type="CDD" id="cd12148">
    <property type="entry name" value="fungal_TF_MHR"/>
    <property type="match status" value="1"/>
</dbReference>
<sequence>MPRSSKSSGADDPNFRLPVNPRRKKVAPEQRKRVALACNNCNVKRIKCSGEKPCRQCTQAQRQCIYPQGIKKVTVPQTLIDNLVDKIKKYENQLNITSKTDGHGNGSGKGNSKIDLSVLLQPLHVVHEGEQGGMSIDSPPDGLGGAGHAYLTEGSVTSTTSYYDYPVHAHNPKPEPAFPIDEDTEMQMDYPVDDGRMLADAEGTARYLGETSGATFLDSLKAFIKTTQPLASKGLSPNPDTPDGSRNATFLNSVGRYQTFDSRPLLLPAIDVEPRIPTQLEIQAMITQFKTFLQDDNGKAGCGGIFFWPFQDPAKMALPGQSGFGTGFKLDTTKPRNHTAREHGQLALVYTAFAFTHLLTLTEENSRVDGQLGEAHYAAARLLIGNPLDMTSYTIYNVAVLALMALYLVENNRRDAAYMAISNAMHLSVMHGVHRESSVTEIERRTFWTVYIIDRWLSCLMGRPPAVPHQAITLSLPQEAPGLPSPLGLCAHVELSKISAYIVNNSYRHHANKPADGSDELPFSVAIGKLDQWHENLPESLKLDNLEESPSNYYYYALQPEAEDPSLGTDRALLSLHMAYNQLIILAIRPAFLTAVKKKVANTWLTPGLEGPGAEPEDPWTRAIRKCSDAARRNLRIGRRLQIISPGQKLLVQDLHHIFNAAIILLMHQILFVNQRVYDMFLIDKAKEVFKNEAMTGSDYGKDCHNVLNDLKPLVDKLHEVIHRKEHEQLTVPAEKQQSGSVHSPVNRETTPGALSGPITGSPTKLYPSHVQGWLQNVRPEDGSTVVQELKTWQDDDGMQVYRPGNSLA</sequence>
<dbReference type="GO" id="GO:0008270">
    <property type="term" value="F:zinc ion binding"/>
    <property type="evidence" value="ECO:0007669"/>
    <property type="project" value="InterPro"/>
</dbReference>
<dbReference type="InterPro" id="IPR007219">
    <property type="entry name" value="XnlR_reg_dom"/>
</dbReference>
<keyword evidence="4" id="KW-0804">Transcription</keyword>
<accession>A0A8S8ZB37</accession>
<organism evidence="8 9">
    <name type="scientific">Sordaria macrospora</name>
    <dbReference type="NCBI Taxonomy" id="5147"/>
    <lineage>
        <taxon>Eukaryota</taxon>
        <taxon>Fungi</taxon>
        <taxon>Dikarya</taxon>
        <taxon>Ascomycota</taxon>
        <taxon>Pezizomycotina</taxon>
        <taxon>Sordariomycetes</taxon>
        <taxon>Sordariomycetidae</taxon>
        <taxon>Sordariales</taxon>
        <taxon>Sordariaceae</taxon>
        <taxon>Sordaria</taxon>
    </lineage>
</organism>
<evidence type="ECO:0000256" key="2">
    <source>
        <dbReference type="ARBA" id="ARBA00023015"/>
    </source>
</evidence>
<dbReference type="GO" id="GO:0000435">
    <property type="term" value="P:positive regulation of transcription from RNA polymerase II promoter by galactose"/>
    <property type="evidence" value="ECO:0007669"/>
    <property type="project" value="TreeGrafter"/>
</dbReference>
<evidence type="ECO:0000256" key="6">
    <source>
        <dbReference type="SAM" id="MobiDB-lite"/>
    </source>
</evidence>
<feature type="compositionally biased region" description="Polar residues" evidence="6">
    <location>
        <begin position="736"/>
        <end position="750"/>
    </location>
</feature>